<gene>
    <name evidence="5" type="primary">xdhA_2</name>
    <name evidence="5" type="ORF">Pr1d_46060</name>
</gene>
<dbReference type="SUPFAM" id="SSF54665">
    <property type="entry name" value="CO dehydrogenase molybdoprotein N-domain-like"/>
    <property type="match status" value="1"/>
</dbReference>
<evidence type="ECO:0000256" key="1">
    <source>
        <dbReference type="ARBA" id="ARBA00022505"/>
    </source>
</evidence>
<evidence type="ECO:0000256" key="2">
    <source>
        <dbReference type="ARBA" id="ARBA00023002"/>
    </source>
</evidence>
<comment type="cofactor">
    <cofactor evidence="3">
        <name>Mo-molybdopterin cytosine dinucleotide</name>
        <dbReference type="ChEBI" id="CHEBI:71308"/>
    </cofactor>
</comment>
<proteinExistence type="predicted"/>
<dbReference type="Gene3D" id="3.30.365.10">
    <property type="entry name" value="Aldehyde oxidase/xanthine dehydrogenase, molybdopterin binding domain"/>
    <property type="match status" value="4"/>
</dbReference>
<dbReference type="PANTHER" id="PTHR11908">
    <property type="entry name" value="XANTHINE DEHYDROGENASE"/>
    <property type="match status" value="1"/>
</dbReference>
<keyword evidence="2 5" id="KW-0560">Oxidoreductase</keyword>
<dbReference type="InterPro" id="IPR014309">
    <property type="entry name" value="Xanthine_DH_Mopterin-bd_su"/>
</dbReference>
<evidence type="ECO:0000259" key="4">
    <source>
        <dbReference type="SMART" id="SM01008"/>
    </source>
</evidence>
<sequence length="784" mass="85039">MTSIGKPLPHDSARGHVTGSALFIDDMPAQVGELHVGFVGSPVACGEIVRIDVQAALETPGVVACYTAEDVAGHNVFGLIVADDPFLAREEVMYVGQPVVVVAAETPAALELGRRAVEIECREKTPVLTIEQAIQENRFLGPVRKIARGRVDENLTSAPHRLQGTFKSGGQEQFYLESQAALAYPGEQGQIVVHSSTQNPTEIQAVIAEVLGLGQHEVVCICKRMGGAFGGKETQAAIPAIMAALVASKTGRAARVIYNKDDDMCVTGKRHEYFTRWECGFDDAGHLLALRCEYFSNGGATTDLSPSVMERTLLHGDNAYYLPHVEFTGKVCFTNLPPNTAFRGFGGPQGMIVIENVLESIAEKLGLDALEIRRANVYGVGSRNVTPYGQVVDKNHLPEIFETLAEDSDYQRRRIEIADFNAKSRLQVRGLALTGMKFGISFTTKFLNQGNSLVNIYTDGTIQVSTGATEMGQGVNVKIRQLVADEFAIDPRRVLMMATSTEKNNNTSPTAASAGTDLNGAAAVVACQEIKSRLRTFAAEHLADSESGLVASPEHICFAEGSVHDDRRPQVRIPFEQLCEDARRDRVDLGARGFFATPGIDFNRETGRGTPFFYFTQGAAVAEVVIDRFNGEMRVLRADLLIDIGRSINPGVDRGQIIGGFVQGMGWVTNECLTYNEKGELLSHSPTTYKIPAVTDIPPEFNVRMFPNHDNTHNIGSSKAVGEPPLMLALSVWAAVRNALSYVKPGAEIDLKSPATGEEILRVMTALEKDTTTNTLEVPARLES</sequence>
<name>A0A5B9QI80_9BACT</name>
<dbReference type="SUPFAM" id="SSF56003">
    <property type="entry name" value="Molybdenum cofactor-binding domain"/>
    <property type="match status" value="1"/>
</dbReference>
<dbReference type="Gene3D" id="3.90.1170.50">
    <property type="entry name" value="Aldehyde oxidase/xanthine dehydrogenase, a/b hammerhead"/>
    <property type="match status" value="1"/>
</dbReference>
<feature type="domain" description="Aldehyde oxidase/xanthine dehydrogenase a/b hammerhead" evidence="4">
    <location>
        <begin position="18"/>
        <end position="125"/>
    </location>
</feature>
<keyword evidence="6" id="KW-1185">Reference proteome</keyword>
<dbReference type="GO" id="GO:0004854">
    <property type="term" value="F:xanthine dehydrogenase activity"/>
    <property type="evidence" value="ECO:0007669"/>
    <property type="project" value="UniProtKB-EC"/>
</dbReference>
<keyword evidence="1" id="KW-0500">Molybdenum</keyword>
<dbReference type="EC" id="1.17.1.4" evidence="5"/>
<dbReference type="GO" id="GO:0030151">
    <property type="term" value="F:molybdenum ion binding"/>
    <property type="evidence" value="ECO:0007669"/>
    <property type="project" value="InterPro"/>
</dbReference>
<dbReference type="InterPro" id="IPR037165">
    <property type="entry name" value="AldOxase/xan_DH_Mopterin-bd_sf"/>
</dbReference>
<dbReference type="InterPro" id="IPR008274">
    <property type="entry name" value="AldOxase/xan_DH_MoCoBD1"/>
</dbReference>
<dbReference type="Proteomes" id="UP000323917">
    <property type="component" value="Chromosome"/>
</dbReference>
<dbReference type="AlphaFoldDB" id="A0A5B9QI80"/>
<dbReference type="NCBIfam" id="TIGR02965">
    <property type="entry name" value="xanthine_xdhB"/>
    <property type="match status" value="1"/>
</dbReference>
<dbReference type="OrthoDB" id="221297at2"/>
<dbReference type="GO" id="GO:0005506">
    <property type="term" value="F:iron ion binding"/>
    <property type="evidence" value="ECO:0007669"/>
    <property type="project" value="InterPro"/>
</dbReference>
<dbReference type="Pfam" id="PF20256">
    <property type="entry name" value="MoCoBD_2"/>
    <property type="match status" value="1"/>
</dbReference>
<dbReference type="RefSeq" id="WP_148075523.1">
    <property type="nucleotide sequence ID" value="NZ_CP042913.1"/>
</dbReference>
<accession>A0A5B9QI80</accession>
<dbReference type="KEGG" id="bgok:Pr1d_46060"/>
<dbReference type="PANTHER" id="PTHR11908:SF132">
    <property type="entry name" value="ALDEHYDE OXIDASE 1-RELATED"/>
    <property type="match status" value="1"/>
</dbReference>
<evidence type="ECO:0000313" key="6">
    <source>
        <dbReference type="Proteomes" id="UP000323917"/>
    </source>
</evidence>
<dbReference type="EMBL" id="CP042913">
    <property type="protein sequence ID" value="QEG37265.1"/>
    <property type="molecule type" value="Genomic_DNA"/>
</dbReference>
<reference evidence="5 6" key="1">
    <citation type="submission" date="2019-08" db="EMBL/GenBank/DDBJ databases">
        <title>Deep-cultivation of Planctomycetes and their phenomic and genomic characterization uncovers novel biology.</title>
        <authorList>
            <person name="Wiegand S."/>
            <person name="Jogler M."/>
            <person name="Boedeker C."/>
            <person name="Pinto D."/>
            <person name="Vollmers J."/>
            <person name="Rivas-Marin E."/>
            <person name="Kohn T."/>
            <person name="Peeters S.H."/>
            <person name="Heuer A."/>
            <person name="Rast P."/>
            <person name="Oberbeckmann S."/>
            <person name="Bunk B."/>
            <person name="Jeske O."/>
            <person name="Meyerdierks A."/>
            <person name="Storesund J.E."/>
            <person name="Kallscheuer N."/>
            <person name="Luecker S."/>
            <person name="Lage O.M."/>
            <person name="Pohl T."/>
            <person name="Merkel B.J."/>
            <person name="Hornburger P."/>
            <person name="Mueller R.-W."/>
            <person name="Bruemmer F."/>
            <person name="Labrenz M."/>
            <person name="Spormann A.M."/>
            <person name="Op den Camp H."/>
            <person name="Overmann J."/>
            <person name="Amann R."/>
            <person name="Jetten M.S.M."/>
            <person name="Mascher T."/>
            <person name="Medema M.H."/>
            <person name="Devos D.P."/>
            <person name="Kaster A.-K."/>
            <person name="Ovreas L."/>
            <person name="Rohde M."/>
            <person name="Galperin M.Y."/>
            <person name="Jogler C."/>
        </authorList>
    </citation>
    <scope>NUCLEOTIDE SEQUENCE [LARGE SCALE GENOMIC DNA]</scope>
    <source>
        <strain evidence="5 6">Pr1d</strain>
    </source>
</reference>
<dbReference type="InterPro" id="IPR016208">
    <property type="entry name" value="Ald_Oxase/xanthine_DH-like"/>
</dbReference>
<dbReference type="InterPro" id="IPR046867">
    <property type="entry name" value="AldOxase/xan_DH_MoCoBD2"/>
</dbReference>
<dbReference type="SMART" id="SM01008">
    <property type="entry name" value="Ald_Xan_dh_C"/>
    <property type="match status" value="1"/>
</dbReference>
<organism evidence="5 6">
    <name type="scientific">Bythopirellula goksoeyrii</name>
    <dbReference type="NCBI Taxonomy" id="1400387"/>
    <lineage>
        <taxon>Bacteria</taxon>
        <taxon>Pseudomonadati</taxon>
        <taxon>Planctomycetota</taxon>
        <taxon>Planctomycetia</taxon>
        <taxon>Pirellulales</taxon>
        <taxon>Lacipirellulaceae</taxon>
        <taxon>Bythopirellula</taxon>
    </lineage>
</organism>
<dbReference type="FunFam" id="3.30.365.10:FF:000001">
    <property type="entry name" value="Xanthine dehydrogenase oxidase"/>
    <property type="match status" value="1"/>
</dbReference>
<dbReference type="InterPro" id="IPR000674">
    <property type="entry name" value="Ald_Oxase/Xan_DH_a/b"/>
</dbReference>
<dbReference type="InterPro" id="IPR036856">
    <property type="entry name" value="Ald_Oxase/Xan_DH_a/b_sf"/>
</dbReference>
<dbReference type="Pfam" id="PF02738">
    <property type="entry name" value="MoCoBD_1"/>
    <property type="match status" value="1"/>
</dbReference>
<dbReference type="Pfam" id="PF01315">
    <property type="entry name" value="Ald_Xan_dh_C"/>
    <property type="match status" value="1"/>
</dbReference>
<evidence type="ECO:0000256" key="3">
    <source>
        <dbReference type="ARBA" id="ARBA00053029"/>
    </source>
</evidence>
<evidence type="ECO:0000313" key="5">
    <source>
        <dbReference type="EMBL" id="QEG37265.1"/>
    </source>
</evidence>
<protein>
    <submittedName>
        <fullName evidence="5">Xanthine dehydrogenase molybdenum-binding subunit</fullName>
        <ecNumber evidence="5">1.17.1.4</ecNumber>
    </submittedName>
</protein>